<feature type="compositionally biased region" description="Low complexity" evidence="1">
    <location>
        <begin position="538"/>
        <end position="557"/>
    </location>
</feature>
<feature type="region of interest" description="Disordered" evidence="1">
    <location>
        <begin position="384"/>
        <end position="439"/>
    </location>
</feature>
<feature type="compositionally biased region" description="Polar residues" evidence="1">
    <location>
        <begin position="466"/>
        <end position="478"/>
    </location>
</feature>
<sequence>MEEENALLQPVLEDVDNTPYVPLHIDLVGVGGGGHTPIRPRRNSLQRGSSAPSVTQQTPFSLRATPRAGPPVHPVRSLAGEGNSDESIVDDDDSDDDDTSVVELLRAECRDMDDPDENENVQAEADDVVYDLDDLDASPEIDAATMELLDILEARANMEAFDVDDDDNDDDADGTEDAISRNEAALLDGALLDGLDFGYDPASANANANDILNSPVVILPEPTRPRLLMPDRPTARSAQSNPQRITEVPDASLLDDLSGLSALTPGEEAEASQVVPGTTADAAAAPPAMVAPPAPPNVTVVRQGRPGPMPVIPPAPPSRRVSAPATMPDYKAMSAESLKPLALAHGIKPKTKGIMVQQLTLVWRFQHDGDAFRGLYMRELLERRGDGRRPPDSSQASPEAGIVLSQRETAHRLSEQYGRRHVSRARAGTQTAEEEDATPSAVALAGGPMSNIHGNQIQGPSIPGTALTSPTRGAARSDTQSVALGAGHPLLLADEAQEALFCRLDAFITSRPALYAAFLRFQPFDSDALFREIRTVPADSGDGAAAPTTTTTGAAGSRSDPTAHLPLGVAVGTKRVLLDYLTSRGFNYILSSTGRNNRSSPSRSRGTQGHASNGGREARGRRREASQFSS</sequence>
<feature type="region of interest" description="Disordered" evidence="1">
    <location>
        <begin position="32"/>
        <end position="98"/>
    </location>
</feature>
<organism evidence="2 3">
    <name type="scientific">Caulochytrium protostelioides</name>
    <dbReference type="NCBI Taxonomy" id="1555241"/>
    <lineage>
        <taxon>Eukaryota</taxon>
        <taxon>Fungi</taxon>
        <taxon>Fungi incertae sedis</taxon>
        <taxon>Chytridiomycota</taxon>
        <taxon>Chytridiomycota incertae sedis</taxon>
        <taxon>Chytridiomycetes</taxon>
        <taxon>Caulochytriales</taxon>
        <taxon>Caulochytriaceae</taxon>
        <taxon>Caulochytrium</taxon>
    </lineage>
</organism>
<dbReference type="AlphaFoldDB" id="A0A4P9X7E5"/>
<feature type="region of interest" description="Disordered" evidence="1">
    <location>
        <begin position="456"/>
        <end position="478"/>
    </location>
</feature>
<protein>
    <submittedName>
        <fullName evidence="2">Uncharacterized protein</fullName>
    </submittedName>
</protein>
<accession>A0A4P9X7E5</accession>
<feature type="region of interest" description="Disordered" evidence="1">
    <location>
        <begin position="538"/>
        <end position="563"/>
    </location>
</feature>
<feature type="compositionally biased region" description="Basic and acidic residues" evidence="1">
    <location>
        <begin position="408"/>
        <end position="418"/>
    </location>
</feature>
<gene>
    <name evidence="2" type="ORF">CXG81DRAFT_19048</name>
</gene>
<feature type="region of interest" description="Disordered" evidence="1">
    <location>
        <begin position="223"/>
        <end position="253"/>
    </location>
</feature>
<feature type="compositionally biased region" description="Low complexity" evidence="1">
    <location>
        <begin position="592"/>
        <end position="607"/>
    </location>
</feature>
<proteinExistence type="predicted"/>
<feature type="compositionally biased region" description="Acidic residues" evidence="1">
    <location>
        <begin position="83"/>
        <end position="98"/>
    </location>
</feature>
<dbReference type="EMBL" id="ML014184">
    <property type="protein sequence ID" value="RKP01138.1"/>
    <property type="molecule type" value="Genomic_DNA"/>
</dbReference>
<evidence type="ECO:0000313" key="3">
    <source>
        <dbReference type="Proteomes" id="UP000274922"/>
    </source>
</evidence>
<name>A0A4P9X7E5_9FUNG</name>
<dbReference type="Proteomes" id="UP000274922">
    <property type="component" value="Unassembled WGS sequence"/>
</dbReference>
<evidence type="ECO:0000256" key="1">
    <source>
        <dbReference type="SAM" id="MobiDB-lite"/>
    </source>
</evidence>
<evidence type="ECO:0000313" key="2">
    <source>
        <dbReference type="EMBL" id="RKP01138.1"/>
    </source>
</evidence>
<feature type="region of interest" description="Disordered" evidence="1">
    <location>
        <begin position="592"/>
        <end position="630"/>
    </location>
</feature>
<feature type="compositionally biased region" description="Polar residues" evidence="1">
    <location>
        <begin position="45"/>
        <end position="60"/>
    </location>
</feature>
<reference evidence="3" key="1">
    <citation type="journal article" date="2018" name="Nat. Microbiol.">
        <title>Leveraging single-cell genomics to expand the fungal tree of life.</title>
        <authorList>
            <person name="Ahrendt S.R."/>
            <person name="Quandt C.A."/>
            <person name="Ciobanu D."/>
            <person name="Clum A."/>
            <person name="Salamov A."/>
            <person name="Andreopoulos B."/>
            <person name="Cheng J.F."/>
            <person name="Woyke T."/>
            <person name="Pelin A."/>
            <person name="Henrissat B."/>
            <person name="Reynolds N.K."/>
            <person name="Benny G.L."/>
            <person name="Smith M.E."/>
            <person name="James T.Y."/>
            <person name="Grigoriev I.V."/>
        </authorList>
    </citation>
    <scope>NUCLEOTIDE SEQUENCE [LARGE SCALE GENOMIC DNA]</scope>
    <source>
        <strain evidence="3">ATCC 52028</strain>
    </source>
</reference>
<keyword evidence="3" id="KW-1185">Reference proteome</keyword>